<dbReference type="InterPro" id="IPR011335">
    <property type="entry name" value="Restrct_endonuc-II-like"/>
</dbReference>
<dbReference type="InterPro" id="IPR009822">
    <property type="entry name" value="YaeQ"/>
</dbReference>
<gene>
    <name evidence="1" type="ORF">GRB96_10520</name>
</gene>
<protein>
    <recommendedName>
        <fullName evidence="3">YaeQ family protein</fullName>
    </recommendedName>
</protein>
<dbReference type="PIRSF" id="PIRSF011484">
    <property type="entry name" value="YaeQ"/>
    <property type="match status" value="1"/>
</dbReference>
<dbReference type="OrthoDB" id="5293309at2"/>
<dbReference type="RefSeq" id="WP_161432090.1">
    <property type="nucleotide sequence ID" value="NZ_WUTT01000001.1"/>
</dbReference>
<dbReference type="SMART" id="SM01322">
    <property type="entry name" value="YaeQ"/>
    <property type="match status" value="1"/>
</dbReference>
<dbReference type="AlphaFoldDB" id="A0A7X4W5V6"/>
<comment type="caution">
    <text evidence="1">The sequence shown here is derived from an EMBL/GenBank/DDBJ whole genome shotgun (WGS) entry which is preliminary data.</text>
</comment>
<dbReference type="Proteomes" id="UP000487929">
    <property type="component" value="Unassembled WGS sequence"/>
</dbReference>
<dbReference type="CDD" id="cd22368">
    <property type="entry name" value="YaeQ-like"/>
    <property type="match status" value="1"/>
</dbReference>
<evidence type="ECO:0000313" key="1">
    <source>
        <dbReference type="EMBL" id="NAW34845.1"/>
    </source>
</evidence>
<name>A0A7X4W5V6_9GAMM</name>
<accession>A0A7X4W5V6</accession>
<dbReference type="Pfam" id="PF07152">
    <property type="entry name" value="YaeQ"/>
    <property type="match status" value="1"/>
</dbReference>
<evidence type="ECO:0008006" key="3">
    <source>
        <dbReference type="Google" id="ProtNLM"/>
    </source>
</evidence>
<dbReference type="InterPro" id="IPR038590">
    <property type="entry name" value="YaeQ_sf"/>
</dbReference>
<dbReference type="PANTHER" id="PTHR38784:SF1">
    <property type="entry name" value="SUCROSE PHOSPHORYLASE"/>
    <property type="match status" value="1"/>
</dbReference>
<reference evidence="1 2" key="1">
    <citation type="submission" date="2019-12" db="EMBL/GenBank/DDBJ databases">
        <title>Draft genome sequencing of Halomonas alimentaria DSM 15356.</title>
        <authorList>
            <person name="Pandiyan K."/>
            <person name="Kushwaha P."/>
            <person name="Gowdham M."/>
            <person name="Chakdar H."/>
            <person name="Singh A."/>
            <person name="Kumar M."/>
            <person name="Saxena A.K."/>
        </authorList>
    </citation>
    <scope>NUCLEOTIDE SEQUENCE [LARGE SCALE GENOMIC DNA]</scope>
    <source>
        <strain evidence="1 2">DSM 15356</strain>
    </source>
</reference>
<dbReference type="PANTHER" id="PTHR38784">
    <property type="entry name" value="SUCROSE PHOSPHORYLASE"/>
    <property type="match status" value="1"/>
</dbReference>
<dbReference type="EMBL" id="WUTT01000001">
    <property type="protein sequence ID" value="NAW34845.1"/>
    <property type="molecule type" value="Genomic_DNA"/>
</dbReference>
<dbReference type="Gene3D" id="3.10.640.10">
    <property type="entry name" value="Restriction endonuclease-like alpha-beta roll domain"/>
    <property type="match status" value="1"/>
</dbReference>
<organism evidence="1 2">
    <name type="scientific">Halomonas alimentaria</name>
    <dbReference type="NCBI Taxonomy" id="147248"/>
    <lineage>
        <taxon>Bacteria</taxon>
        <taxon>Pseudomonadati</taxon>
        <taxon>Pseudomonadota</taxon>
        <taxon>Gammaproteobacteria</taxon>
        <taxon>Oceanospirillales</taxon>
        <taxon>Halomonadaceae</taxon>
        <taxon>Halomonas</taxon>
    </lineage>
</organism>
<proteinExistence type="predicted"/>
<dbReference type="SUPFAM" id="SSF52980">
    <property type="entry name" value="Restriction endonuclease-like"/>
    <property type="match status" value="1"/>
</dbReference>
<evidence type="ECO:0000313" key="2">
    <source>
        <dbReference type="Proteomes" id="UP000487929"/>
    </source>
</evidence>
<sequence>MALKATIFKARLQIADMDRHYYGEHSLTLARHPSETDERMMLRVLAYARHAHEDLAFGRGVSTDDEPDLWIRNLSGEIELWIQLGQPDEREIRRACGRARQVVLYTYSGQGARVWWEQLGRKLASLGNLSVYDIPPESMAVLGQLAGRGMDLNITIQDGAIWLANAETALEVNVEARQEAVPSRM</sequence>
<keyword evidence="2" id="KW-1185">Reference proteome</keyword>